<sequence length="764" mass="87896">MRGTGSTAFSDLLDIDGVYEAFGISYKNSTELNEIIDHEIPSQRPSFHCTEVVIAGEAFDLYKRDILECIRALYKSPEHARYLCVAPERHYSDADKTSRLYHDLYTGKWWWSTQKALEEDKPGATIVPVILSSDKTQVTLFRNKSAYPVYLTIGNLPKEIRRKPSQQGQILLAYLPTTKLEHISNKAARRRTVANLFHACMGSLVAPLKRAGIEGVVLQSGEGVKRRCHPILAAYIGDYPEQMLVTCGYYGDSPVCMTKKDQLGQYPCSAEYRDPSCQDVDIKPVQHPFWEDLPYTDIFRSITPDILHQLYQGVMKHLIEWLTKIVGANEMDARVRRLPANHGIRHFHKGITTLSRVSGTEHKQMCTFLLGLVMDIPSLTVQQSHTLITATRALLDFLNLACYPIHSEDSLNSLETSLEIFHTHKEIFVTLGAREHFNLPKLHFLCHYARAIKLYGSCDNYNTETTERLHIDFAKDAYRASNRKDEYSQMTKWLERREKIMHHSNYIEWRSQRSLSDMRCSLTQKMTSFPSVKSVSLSKIQDSSSKGYGATQFIPALTRFIAQFSHPDMARREVEEMAEFISLPFGSVPVWHKIKFQNKKLYDEKTLDRLDPQNRVTRTSHFDTALIRVQTLQNVDKGYLEDMSQGTRIGRVRVIFSLPEKKIDRLFPKNMIPPTHLAYVEWFSKFTRKPDPHSGLYKVKRQILNDGSPSASVVPVEMIKHSVHLYPKWGGTVPSDWTCETVLDNCTWFFLNPFKNTHMYFNMT</sequence>
<protein>
    <submittedName>
        <fullName evidence="1">Uncharacterized protein</fullName>
    </submittedName>
</protein>
<name>A0A4S8MS48_DENBC</name>
<accession>A0A4S8MS48</accession>
<keyword evidence="2" id="KW-1185">Reference proteome</keyword>
<organism evidence="1 2">
    <name type="scientific">Dendrothele bispora (strain CBS 962.96)</name>
    <dbReference type="NCBI Taxonomy" id="1314807"/>
    <lineage>
        <taxon>Eukaryota</taxon>
        <taxon>Fungi</taxon>
        <taxon>Dikarya</taxon>
        <taxon>Basidiomycota</taxon>
        <taxon>Agaricomycotina</taxon>
        <taxon>Agaricomycetes</taxon>
        <taxon>Agaricomycetidae</taxon>
        <taxon>Agaricales</taxon>
        <taxon>Agaricales incertae sedis</taxon>
        <taxon>Dendrothele</taxon>
    </lineage>
</organism>
<dbReference type="Proteomes" id="UP000297245">
    <property type="component" value="Unassembled WGS sequence"/>
</dbReference>
<dbReference type="OrthoDB" id="3252362at2759"/>
<proteinExistence type="predicted"/>
<reference evidence="1 2" key="1">
    <citation type="journal article" date="2019" name="Nat. Ecol. Evol.">
        <title>Megaphylogeny resolves global patterns of mushroom evolution.</title>
        <authorList>
            <person name="Varga T."/>
            <person name="Krizsan K."/>
            <person name="Foldi C."/>
            <person name="Dima B."/>
            <person name="Sanchez-Garcia M."/>
            <person name="Sanchez-Ramirez S."/>
            <person name="Szollosi G.J."/>
            <person name="Szarkandi J.G."/>
            <person name="Papp V."/>
            <person name="Albert L."/>
            <person name="Andreopoulos W."/>
            <person name="Angelini C."/>
            <person name="Antonin V."/>
            <person name="Barry K.W."/>
            <person name="Bougher N.L."/>
            <person name="Buchanan P."/>
            <person name="Buyck B."/>
            <person name="Bense V."/>
            <person name="Catcheside P."/>
            <person name="Chovatia M."/>
            <person name="Cooper J."/>
            <person name="Damon W."/>
            <person name="Desjardin D."/>
            <person name="Finy P."/>
            <person name="Geml J."/>
            <person name="Haridas S."/>
            <person name="Hughes K."/>
            <person name="Justo A."/>
            <person name="Karasinski D."/>
            <person name="Kautmanova I."/>
            <person name="Kiss B."/>
            <person name="Kocsube S."/>
            <person name="Kotiranta H."/>
            <person name="LaButti K.M."/>
            <person name="Lechner B.E."/>
            <person name="Liimatainen K."/>
            <person name="Lipzen A."/>
            <person name="Lukacs Z."/>
            <person name="Mihaltcheva S."/>
            <person name="Morgado L.N."/>
            <person name="Niskanen T."/>
            <person name="Noordeloos M.E."/>
            <person name="Ohm R.A."/>
            <person name="Ortiz-Santana B."/>
            <person name="Ovrebo C."/>
            <person name="Racz N."/>
            <person name="Riley R."/>
            <person name="Savchenko A."/>
            <person name="Shiryaev A."/>
            <person name="Soop K."/>
            <person name="Spirin V."/>
            <person name="Szebenyi C."/>
            <person name="Tomsovsky M."/>
            <person name="Tulloss R.E."/>
            <person name="Uehling J."/>
            <person name="Grigoriev I.V."/>
            <person name="Vagvolgyi C."/>
            <person name="Papp T."/>
            <person name="Martin F.M."/>
            <person name="Miettinen O."/>
            <person name="Hibbett D.S."/>
            <person name="Nagy L.G."/>
        </authorList>
    </citation>
    <scope>NUCLEOTIDE SEQUENCE [LARGE SCALE GENOMIC DNA]</scope>
    <source>
        <strain evidence="1 2">CBS 962.96</strain>
    </source>
</reference>
<dbReference type="InterPro" id="IPR041078">
    <property type="entry name" value="Plavaka"/>
</dbReference>
<gene>
    <name evidence="1" type="ORF">K435DRAFT_816081</name>
</gene>
<dbReference type="Pfam" id="PF18759">
    <property type="entry name" value="Plavaka"/>
    <property type="match status" value="1"/>
</dbReference>
<dbReference type="EMBL" id="ML179045">
    <property type="protein sequence ID" value="THV05937.1"/>
    <property type="molecule type" value="Genomic_DNA"/>
</dbReference>
<dbReference type="AlphaFoldDB" id="A0A4S8MS48"/>
<evidence type="ECO:0000313" key="1">
    <source>
        <dbReference type="EMBL" id="THV05937.1"/>
    </source>
</evidence>
<evidence type="ECO:0000313" key="2">
    <source>
        <dbReference type="Proteomes" id="UP000297245"/>
    </source>
</evidence>